<dbReference type="EMBL" id="JARQWQ010000023">
    <property type="protein sequence ID" value="KAK2564157.1"/>
    <property type="molecule type" value="Genomic_DNA"/>
</dbReference>
<gene>
    <name evidence="1" type="ORF">P5673_012395</name>
</gene>
<accession>A0AAD9QMR7</accession>
<keyword evidence="2" id="KW-1185">Reference proteome</keyword>
<evidence type="ECO:0000313" key="1">
    <source>
        <dbReference type="EMBL" id="KAK2564157.1"/>
    </source>
</evidence>
<proteinExistence type="predicted"/>
<dbReference type="Proteomes" id="UP001249851">
    <property type="component" value="Unassembled WGS sequence"/>
</dbReference>
<protein>
    <submittedName>
        <fullName evidence="1">Uncharacterized protein</fullName>
    </submittedName>
</protein>
<evidence type="ECO:0000313" key="2">
    <source>
        <dbReference type="Proteomes" id="UP001249851"/>
    </source>
</evidence>
<dbReference type="AlphaFoldDB" id="A0AAD9QMR7"/>
<reference evidence="1" key="1">
    <citation type="journal article" date="2023" name="G3 (Bethesda)">
        <title>Whole genome assembly and annotation of the endangered Caribbean coral Acropora cervicornis.</title>
        <authorList>
            <person name="Selwyn J.D."/>
            <person name="Vollmer S.V."/>
        </authorList>
    </citation>
    <scope>NUCLEOTIDE SEQUENCE</scope>
    <source>
        <strain evidence="1">K2</strain>
    </source>
</reference>
<name>A0AAD9QMR7_ACRCE</name>
<reference evidence="1" key="2">
    <citation type="journal article" date="2023" name="Science">
        <title>Genomic signatures of disease resistance in endangered staghorn corals.</title>
        <authorList>
            <person name="Vollmer S.V."/>
            <person name="Selwyn J.D."/>
            <person name="Despard B.A."/>
            <person name="Roesel C.L."/>
        </authorList>
    </citation>
    <scope>NUCLEOTIDE SEQUENCE</scope>
    <source>
        <strain evidence="1">K2</strain>
    </source>
</reference>
<comment type="caution">
    <text evidence="1">The sequence shown here is derived from an EMBL/GenBank/DDBJ whole genome shotgun (WGS) entry which is preliminary data.</text>
</comment>
<organism evidence="1 2">
    <name type="scientific">Acropora cervicornis</name>
    <name type="common">Staghorn coral</name>
    <dbReference type="NCBI Taxonomy" id="6130"/>
    <lineage>
        <taxon>Eukaryota</taxon>
        <taxon>Metazoa</taxon>
        <taxon>Cnidaria</taxon>
        <taxon>Anthozoa</taxon>
        <taxon>Hexacorallia</taxon>
        <taxon>Scleractinia</taxon>
        <taxon>Astrocoeniina</taxon>
        <taxon>Acroporidae</taxon>
        <taxon>Acropora</taxon>
    </lineage>
</organism>
<sequence>MLNLVCSPQTRKALHEKGLVTSPEEEKEVEALRVMATDLSGAINVLKHDKKRESQAAFGTIKSLAFGETVKKKRLTSSVSKLVSLNRWSISKCIKRTAEVLKGDEPSCLFTKRKLRIDSVKEEVKQTICQFWTFQASTPTGDKKHVVCKHIGPKQYLEHAKHVLEQTQSQAYFSFCAQHPGVVISQPKFEQLKPYFVKGARERGRRSCLCRKHEEARLVFNECVKFRKNMLKEAAHADTPPV</sequence>